<keyword evidence="1" id="KW-0812">Transmembrane</keyword>
<dbReference type="EMBL" id="MN739934">
    <property type="protein sequence ID" value="QHT78507.1"/>
    <property type="molecule type" value="Genomic_DNA"/>
</dbReference>
<reference evidence="2" key="1">
    <citation type="journal article" date="2020" name="Nature">
        <title>Giant virus diversity and host interactions through global metagenomics.</title>
        <authorList>
            <person name="Schulz F."/>
            <person name="Roux S."/>
            <person name="Paez-Espino D."/>
            <person name="Jungbluth S."/>
            <person name="Walsh D.A."/>
            <person name="Denef V.J."/>
            <person name="McMahon K.D."/>
            <person name="Konstantinidis K.T."/>
            <person name="Eloe-Fadrosh E.A."/>
            <person name="Kyrpides N.C."/>
            <person name="Woyke T."/>
        </authorList>
    </citation>
    <scope>NUCLEOTIDE SEQUENCE</scope>
    <source>
        <strain evidence="2">GVMAG-M-3300023179-92</strain>
    </source>
</reference>
<keyword evidence="1" id="KW-1133">Transmembrane helix</keyword>
<proteinExistence type="predicted"/>
<accession>A0A6C0HDR1</accession>
<evidence type="ECO:0000256" key="1">
    <source>
        <dbReference type="SAM" id="Phobius"/>
    </source>
</evidence>
<name>A0A6C0HDR1_9ZZZZ</name>
<evidence type="ECO:0000313" key="2">
    <source>
        <dbReference type="EMBL" id="QHT78507.1"/>
    </source>
</evidence>
<feature type="transmembrane region" description="Helical" evidence="1">
    <location>
        <begin position="6"/>
        <end position="23"/>
    </location>
</feature>
<feature type="transmembrane region" description="Helical" evidence="1">
    <location>
        <begin position="30"/>
        <end position="47"/>
    </location>
</feature>
<sequence length="54" mass="6303">MDKFTYMFWIGVFILLVSHILLFKEMPIHCTISLIGLFFMFIGSKIGREFLGIS</sequence>
<dbReference type="AlphaFoldDB" id="A0A6C0HDR1"/>
<keyword evidence="1" id="KW-0472">Membrane</keyword>
<organism evidence="2">
    <name type="scientific">viral metagenome</name>
    <dbReference type="NCBI Taxonomy" id="1070528"/>
    <lineage>
        <taxon>unclassified sequences</taxon>
        <taxon>metagenomes</taxon>
        <taxon>organismal metagenomes</taxon>
    </lineage>
</organism>
<protein>
    <submittedName>
        <fullName evidence="2">Uncharacterized protein</fullName>
    </submittedName>
</protein>